<sequence length="322" mass="35411">MWAPLRAGIMVEELTRLEGLDGCANNEEDEDEMGGAETGSEEECIEEAEGSLTAIWAILVERPLDDQNRQFESISDRHSGTQKSDSAPILSTGSHRFTQAHHTVLPDYEEVIQSAADFVDGVIPYEISDQASLTTMPGIPCIIDAIVGNRERLGLEMAPRTQVLAMRCACPHEGCGLAEKHGRKNQYSVDASGVATISFYCPDHGYHSVTTSNRADVARLEFNTPLRNLVRAFAFGFHTADSRKPARTVIGVKGMEEGREWVHMRVTGSDYAGTYSEQLLWRQIFLLSSAPNLRGIPLPVISYAPLVLDWAGSKLSKSLTWA</sequence>
<dbReference type="HOGENOM" id="CLU_863603_0_0_1"/>
<accession>A0A0C3F142</accession>
<reference evidence="1 2" key="1">
    <citation type="submission" date="2014-04" db="EMBL/GenBank/DDBJ databases">
        <authorList>
            <consortium name="DOE Joint Genome Institute"/>
            <person name="Kuo A."/>
            <person name="Tarkka M."/>
            <person name="Buscot F."/>
            <person name="Kohler A."/>
            <person name="Nagy L.G."/>
            <person name="Floudas D."/>
            <person name="Copeland A."/>
            <person name="Barry K.W."/>
            <person name="Cichocki N."/>
            <person name="Veneault-Fourrey C."/>
            <person name="LaButti K."/>
            <person name="Lindquist E.A."/>
            <person name="Lipzen A."/>
            <person name="Lundell T."/>
            <person name="Morin E."/>
            <person name="Murat C."/>
            <person name="Sun H."/>
            <person name="Tunlid A."/>
            <person name="Henrissat B."/>
            <person name="Grigoriev I.V."/>
            <person name="Hibbett D.S."/>
            <person name="Martin F."/>
            <person name="Nordberg H.P."/>
            <person name="Cantor M.N."/>
            <person name="Hua S.X."/>
        </authorList>
    </citation>
    <scope>NUCLEOTIDE SEQUENCE [LARGE SCALE GENOMIC DNA]</scope>
    <source>
        <strain evidence="1 2">F 1598</strain>
    </source>
</reference>
<dbReference type="AlphaFoldDB" id="A0A0C3F142"/>
<proteinExistence type="predicted"/>
<evidence type="ECO:0000313" key="2">
    <source>
        <dbReference type="Proteomes" id="UP000054166"/>
    </source>
</evidence>
<organism evidence="1 2">
    <name type="scientific">Piloderma croceum (strain F 1598)</name>
    <dbReference type="NCBI Taxonomy" id="765440"/>
    <lineage>
        <taxon>Eukaryota</taxon>
        <taxon>Fungi</taxon>
        <taxon>Dikarya</taxon>
        <taxon>Basidiomycota</taxon>
        <taxon>Agaricomycotina</taxon>
        <taxon>Agaricomycetes</taxon>
        <taxon>Agaricomycetidae</taxon>
        <taxon>Atheliales</taxon>
        <taxon>Atheliaceae</taxon>
        <taxon>Piloderma</taxon>
    </lineage>
</organism>
<name>A0A0C3F142_PILCF</name>
<evidence type="ECO:0000313" key="1">
    <source>
        <dbReference type="EMBL" id="KIM73884.1"/>
    </source>
</evidence>
<gene>
    <name evidence="1" type="ORF">PILCRDRAFT_92843</name>
</gene>
<dbReference type="OrthoDB" id="2149705at2759"/>
<dbReference type="Proteomes" id="UP000054166">
    <property type="component" value="Unassembled WGS sequence"/>
</dbReference>
<protein>
    <submittedName>
        <fullName evidence="1">Uncharacterized protein</fullName>
    </submittedName>
</protein>
<dbReference type="EMBL" id="KN833071">
    <property type="protein sequence ID" value="KIM73884.1"/>
    <property type="molecule type" value="Genomic_DNA"/>
</dbReference>
<dbReference type="InParanoid" id="A0A0C3F142"/>
<keyword evidence="2" id="KW-1185">Reference proteome</keyword>
<reference evidence="2" key="2">
    <citation type="submission" date="2015-01" db="EMBL/GenBank/DDBJ databases">
        <title>Evolutionary Origins and Diversification of the Mycorrhizal Mutualists.</title>
        <authorList>
            <consortium name="DOE Joint Genome Institute"/>
            <consortium name="Mycorrhizal Genomics Consortium"/>
            <person name="Kohler A."/>
            <person name="Kuo A."/>
            <person name="Nagy L.G."/>
            <person name="Floudas D."/>
            <person name="Copeland A."/>
            <person name="Barry K.W."/>
            <person name="Cichocki N."/>
            <person name="Veneault-Fourrey C."/>
            <person name="LaButti K."/>
            <person name="Lindquist E.A."/>
            <person name="Lipzen A."/>
            <person name="Lundell T."/>
            <person name="Morin E."/>
            <person name="Murat C."/>
            <person name="Riley R."/>
            <person name="Ohm R."/>
            <person name="Sun H."/>
            <person name="Tunlid A."/>
            <person name="Henrissat B."/>
            <person name="Grigoriev I.V."/>
            <person name="Hibbett D.S."/>
            <person name="Martin F."/>
        </authorList>
    </citation>
    <scope>NUCLEOTIDE SEQUENCE [LARGE SCALE GENOMIC DNA]</scope>
    <source>
        <strain evidence="2">F 1598</strain>
    </source>
</reference>